<proteinExistence type="predicted"/>
<keyword evidence="3" id="KW-1185">Reference proteome</keyword>
<sequence length="42" mass="4983">MVSHHFPGRCAYWLLLVRHLTGVHCRRNSILRQEEWSCGSDM</sequence>
<reference evidence="2 3" key="1">
    <citation type="submission" date="2014-03" db="EMBL/GenBank/DDBJ databases">
        <title>Draft genome of the hookworm Oesophagostomum dentatum.</title>
        <authorList>
            <person name="Mitreva M."/>
        </authorList>
    </citation>
    <scope>NUCLEOTIDE SEQUENCE [LARGE SCALE GENOMIC DNA]</scope>
    <source>
        <strain evidence="2 3">OD-Hann</strain>
    </source>
</reference>
<gene>
    <name evidence="2" type="ORF">OESDEN_19086</name>
</gene>
<protein>
    <submittedName>
        <fullName evidence="2">Uncharacterized protein</fullName>
    </submittedName>
</protein>
<name>A0A0B1S7F7_OESDE</name>
<evidence type="ECO:0000313" key="2">
    <source>
        <dbReference type="EMBL" id="KHJ81228.1"/>
    </source>
</evidence>
<accession>A0A0B1S7F7</accession>
<organism evidence="2 3">
    <name type="scientific">Oesophagostomum dentatum</name>
    <name type="common">Nodular worm</name>
    <dbReference type="NCBI Taxonomy" id="61180"/>
    <lineage>
        <taxon>Eukaryota</taxon>
        <taxon>Metazoa</taxon>
        <taxon>Ecdysozoa</taxon>
        <taxon>Nematoda</taxon>
        <taxon>Chromadorea</taxon>
        <taxon>Rhabditida</taxon>
        <taxon>Rhabditina</taxon>
        <taxon>Rhabditomorpha</taxon>
        <taxon>Strongyloidea</taxon>
        <taxon>Strongylidae</taxon>
        <taxon>Oesophagostomum</taxon>
    </lineage>
</organism>
<dbReference type="AlphaFoldDB" id="A0A0B1S7F7"/>
<evidence type="ECO:0000256" key="1">
    <source>
        <dbReference type="SAM" id="SignalP"/>
    </source>
</evidence>
<dbReference type="Proteomes" id="UP000053660">
    <property type="component" value="Unassembled WGS sequence"/>
</dbReference>
<feature type="chain" id="PRO_5002082295" evidence="1">
    <location>
        <begin position="26"/>
        <end position="42"/>
    </location>
</feature>
<feature type="signal peptide" evidence="1">
    <location>
        <begin position="1"/>
        <end position="25"/>
    </location>
</feature>
<keyword evidence="1" id="KW-0732">Signal</keyword>
<dbReference type="EMBL" id="KN592355">
    <property type="protein sequence ID" value="KHJ81228.1"/>
    <property type="molecule type" value="Genomic_DNA"/>
</dbReference>
<evidence type="ECO:0000313" key="3">
    <source>
        <dbReference type="Proteomes" id="UP000053660"/>
    </source>
</evidence>